<keyword evidence="2" id="KW-1185">Reference proteome</keyword>
<dbReference type="Proteomes" id="UP000233551">
    <property type="component" value="Unassembled WGS sequence"/>
</dbReference>
<dbReference type="EMBL" id="PGOL01001405">
    <property type="protein sequence ID" value="PKI58311.1"/>
    <property type="molecule type" value="Genomic_DNA"/>
</dbReference>
<accession>A0A2I0JPY4</accession>
<evidence type="ECO:0000313" key="2">
    <source>
        <dbReference type="Proteomes" id="UP000233551"/>
    </source>
</evidence>
<gene>
    <name evidence="1" type="ORF">CRG98_021288</name>
</gene>
<dbReference type="AlphaFoldDB" id="A0A2I0JPY4"/>
<sequence>MASGDSFSCVSVARPLEGGHSQAASHRLRAGAYYSHLLAHTSSFSDLIEAERSLTWVLSYGELKVPRGRRTEKHPRSRLPESPGKAKTRLLALSILDIRCHSQFRWTTPLHCRLLRHMHIPCIMYSLTKRRRLISRPRQLLSSRYLRNKMLLLRFSKVDPRLQDLLNRLNGLLLFKYNRAMLLNLVSASSIRLYQLLPLTYSSNSLRGIGLRQRRLVPTLIQQRKIKICAMNFIRVRQEISIPFIIDYPPAKVAFASAPFVIEVPAKEPYQDRRVPWDYGGKVANMEQEMNAMGITRSGRVYQGPELANKGKTPVATFSAVPETLPLPLKKVIDQEAKAFMKVIKVFFIEDELPYEGQGHLRALHMVCKCNNHVVGRVMINSGSALNICPVSTLKQMNVDMSRIRASKTTV</sequence>
<proteinExistence type="predicted"/>
<organism evidence="1 2">
    <name type="scientific">Punica granatum</name>
    <name type="common">Pomegranate</name>
    <dbReference type="NCBI Taxonomy" id="22663"/>
    <lineage>
        <taxon>Eukaryota</taxon>
        <taxon>Viridiplantae</taxon>
        <taxon>Streptophyta</taxon>
        <taxon>Embryophyta</taxon>
        <taxon>Tracheophyta</taxon>
        <taxon>Spermatophyta</taxon>
        <taxon>Magnoliopsida</taxon>
        <taxon>eudicotyledons</taxon>
        <taxon>Gunneridae</taxon>
        <taxon>Pentapetalae</taxon>
        <taxon>rosids</taxon>
        <taxon>malvids</taxon>
        <taxon>Myrtales</taxon>
        <taxon>Lythraceae</taxon>
        <taxon>Punica</taxon>
    </lineage>
</organism>
<protein>
    <submittedName>
        <fullName evidence="1">Uncharacterized protein</fullName>
    </submittedName>
</protein>
<reference evidence="1 2" key="1">
    <citation type="submission" date="2017-11" db="EMBL/GenBank/DDBJ databases">
        <title>De-novo sequencing of pomegranate (Punica granatum L.) genome.</title>
        <authorList>
            <person name="Akparov Z."/>
            <person name="Amiraslanov A."/>
            <person name="Hajiyeva S."/>
            <person name="Abbasov M."/>
            <person name="Kaur K."/>
            <person name="Hamwieh A."/>
            <person name="Solovyev V."/>
            <person name="Salamov A."/>
            <person name="Braich B."/>
            <person name="Kosarev P."/>
            <person name="Mahmoud A."/>
            <person name="Hajiyev E."/>
            <person name="Babayeva S."/>
            <person name="Izzatullayeva V."/>
            <person name="Mammadov A."/>
            <person name="Mammadov A."/>
            <person name="Sharifova S."/>
            <person name="Ojaghi J."/>
            <person name="Eynullazada K."/>
            <person name="Bayramov B."/>
            <person name="Abdulazimova A."/>
            <person name="Shahmuradov I."/>
        </authorList>
    </citation>
    <scope>NUCLEOTIDE SEQUENCE [LARGE SCALE GENOMIC DNA]</scope>
    <source>
        <strain evidence="2">cv. AG2017</strain>
        <tissue evidence="1">Leaf</tissue>
    </source>
</reference>
<name>A0A2I0JPY4_PUNGR</name>
<evidence type="ECO:0000313" key="1">
    <source>
        <dbReference type="EMBL" id="PKI58311.1"/>
    </source>
</evidence>
<comment type="caution">
    <text evidence="1">The sequence shown here is derived from an EMBL/GenBank/DDBJ whole genome shotgun (WGS) entry which is preliminary data.</text>
</comment>